<evidence type="ECO:0000313" key="2">
    <source>
        <dbReference type="Proteomes" id="UP000516369"/>
    </source>
</evidence>
<dbReference type="Gene3D" id="2.40.50.100">
    <property type="match status" value="1"/>
</dbReference>
<dbReference type="RefSeq" id="WP_190260411.1">
    <property type="nucleotide sequence ID" value="NZ_CP053923.1"/>
</dbReference>
<protein>
    <recommendedName>
        <fullName evidence="3">HlyD family efflux transporter periplasmic adaptor subunit</fullName>
    </recommendedName>
</protein>
<dbReference type="KEGG" id="dvn:HQ394_11925"/>
<proteinExistence type="predicted"/>
<sequence>MGQPLLSIRRRAEPAKAVQVTSPCACTVINVLTRAGDDVMVGQPLVQLASSKAGEPFIEALVPADIDLAVGRQVRVAVEGSSTMGRGRITAIGSDRPAFSHYGLPEVLRQDPRYQLVIVSDLAGLRALPPGAAARLRLSDDVSWPERLRGEVVKLGEQARQFLDQRHAEGEDANG</sequence>
<dbReference type="Proteomes" id="UP000516369">
    <property type="component" value="Chromosome"/>
</dbReference>
<organism evidence="1 2">
    <name type="scientific">Defluviicoccus vanus</name>
    <dbReference type="NCBI Taxonomy" id="111831"/>
    <lineage>
        <taxon>Bacteria</taxon>
        <taxon>Pseudomonadati</taxon>
        <taxon>Pseudomonadota</taxon>
        <taxon>Alphaproteobacteria</taxon>
        <taxon>Rhodospirillales</taxon>
        <taxon>Rhodospirillaceae</taxon>
        <taxon>Defluviicoccus</taxon>
    </lineage>
</organism>
<dbReference type="EMBL" id="CP053923">
    <property type="protein sequence ID" value="QNT69900.1"/>
    <property type="molecule type" value="Genomic_DNA"/>
</dbReference>
<dbReference type="AlphaFoldDB" id="A0A7H1N2G4"/>
<gene>
    <name evidence="1" type="ORF">HQ394_11925</name>
</gene>
<reference evidence="1 2" key="1">
    <citation type="submission" date="2020-05" db="EMBL/GenBank/DDBJ databases">
        <title>Complete closed genome sequence of Defluviicoccus vanus.</title>
        <authorList>
            <person name="Bessarab I."/>
            <person name="Arumugam K."/>
            <person name="Maszenan A.M."/>
            <person name="Seviour R.J."/>
            <person name="Williams R.B."/>
        </authorList>
    </citation>
    <scope>NUCLEOTIDE SEQUENCE [LARGE SCALE GENOMIC DNA]</scope>
    <source>
        <strain evidence="1 2">Ben 114</strain>
    </source>
</reference>
<name>A0A7H1N2G4_9PROT</name>
<accession>A0A7H1N2G4</accession>
<evidence type="ECO:0008006" key="3">
    <source>
        <dbReference type="Google" id="ProtNLM"/>
    </source>
</evidence>
<keyword evidence="2" id="KW-1185">Reference proteome</keyword>
<evidence type="ECO:0000313" key="1">
    <source>
        <dbReference type="EMBL" id="QNT69900.1"/>
    </source>
</evidence>